<keyword evidence="1" id="KW-0812">Transmembrane</keyword>
<dbReference type="Proteomes" id="UP001497457">
    <property type="component" value="Chromosome 1b"/>
</dbReference>
<reference evidence="4" key="1">
    <citation type="submission" date="2024-06" db="EMBL/GenBank/DDBJ databases">
        <authorList>
            <person name="Ryan C."/>
        </authorList>
    </citation>
    <scope>NUCLEOTIDE SEQUENCE [LARGE SCALE GENOMIC DNA]</scope>
</reference>
<feature type="domain" description="PH" evidence="2">
    <location>
        <begin position="358"/>
        <end position="389"/>
    </location>
</feature>
<proteinExistence type="predicted"/>
<sequence>MELARMRRRDHLLLTDGAAAAAGVGPLAVLAPQTPMEPMEFLSRSWSVSASEISKVLTGGVGGGRRSSNFVVDRLSGMLMPETLALAAAASGTNISPRKRTLRSRSAISAHQVHNSVHHTVHAIGKWFHHWDTSSSSSSRVDKARAERARVHAAVSVASVAAAVAAVAAAAAVPGADAADEGGASRMEAALASATQLLASHCVEIAELAGADHDQVASAVEAAVDVRSPGDLLTLTAAAATALRGATAMRHRAQREARSRAAVAPYEKAGGGSYRADVWCKEGALLKRNRKGALHWKQVSVYINSKSQVMVKLKSKHIGGAFSKKKKGVVYGVYDDIPAWPAAAHEGGGASAAEACHFGLRTAQGLLEFQCESRAQRQEWVEAVKDLVRQVAGGTAQLEHSFESLRLSSS</sequence>
<dbReference type="InterPro" id="IPR011993">
    <property type="entry name" value="PH-like_dom_sf"/>
</dbReference>
<keyword evidence="1" id="KW-0472">Membrane</keyword>
<dbReference type="PANTHER" id="PTHR31351:SF24">
    <property type="entry name" value="VAN3-BINDING PROTEIN-LIKE"/>
    <property type="match status" value="1"/>
</dbReference>
<dbReference type="EMBL" id="OZ075111">
    <property type="protein sequence ID" value="CAL4886290.1"/>
    <property type="molecule type" value="Genomic_DNA"/>
</dbReference>
<dbReference type="CDD" id="cd00821">
    <property type="entry name" value="PH"/>
    <property type="match status" value="1"/>
</dbReference>
<dbReference type="AlphaFoldDB" id="A0ABC8V973"/>
<gene>
    <name evidence="3" type="ORF">URODEC1_LOCUS1054</name>
</gene>
<evidence type="ECO:0000313" key="3">
    <source>
        <dbReference type="EMBL" id="CAL4886290.1"/>
    </source>
</evidence>
<dbReference type="SMART" id="SM00233">
    <property type="entry name" value="PH"/>
    <property type="match status" value="1"/>
</dbReference>
<evidence type="ECO:0000259" key="2">
    <source>
        <dbReference type="PROSITE" id="PS50003"/>
    </source>
</evidence>
<keyword evidence="4" id="KW-1185">Reference proteome</keyword>
<dbReference type="InterPro" id="IPR008546">
    <property type="entry name" value="VAN3-bd-like_auxin_canal"/>
</dbReference>
<evidence type="ECO:0000256" key="1">
    <source>
        <dbReference type="SAM" id="Phobius"/>
    </source>
</evidence>
<feature type="transmembrane region" description="Helical" evidence="1">
    <location>
        <begin position="153"/>
        <end position="173"/>
    </location>
</feature>
<dbReference type="PANTHER" id="PTHR31351">
    <property type="entry name" value="EXPRESSED PROTEIN"/>
    <property type="match status" value="1"/>
</dbReference>
<accession>A0ABC8V973</accession>
<dbReference type="PROSITE" id="PS50003">
    <property type="entry name" value="PH_DOMAIN"/>
    <property type="match status" value="1"/>
</dbReference>
<name>A0ABC8V973_9POAL</name>
<dbReference type="Pfam" id="PF08458">
    <property type="entry name" value="PH_2"/>
    <property type="match status" value="1"/>
</dbReference>
<evidence type="ECO:0000313" key="4">
    <source>
        <dbReference type="Proteomes" id="UP001497457"/>
    </source>
</evidence>
<organism evidence="3 4">
    <name type="scientific">Urochloa decumbens</name>
    <dbReference type="NCBI Taxonomy" id="240449"/>
    <lineage>
        <taxon>Eukaryota</taxon>
        <taxon>Viridiplantae</taxon>
        <taxon>Streptophyta</taxon>
        <taxon>Embryophyta</taxon>
        <taxon>Tracheophyta</taxon>
        <taxon>Spermatophyta</taxon>
        <taxon>Magnoliopsida</taxon>
        <taxon>Liliopsida</taxon>
        <taxon>Poales</taxon>
        <taxon>Poaceae</taxon>
        <taxon>PACMAD clade</taxon>
        <taxon>Panicoideae</taxon>
        <taxon>Panicodae</taxon>
        <taxon>Paniceae</taxon>
        <taxon>Melinidinae</taxon>
        <taxon>Urochloa</taxon>
    </lineage>
</organism>
<dbReference type="InterPro" id="IPR013666">
    <property type="entry name" value="PH_pln"/>
</dbReference>
<protein>
    <recommendedName>
        <fullName evidence="2">PH domain-containing protein</fullName>
    </recommendedName>
</protein>
<reference evidence="3 4" key="2">
    <citation type="submission" date="2024-10" db="EMBL/GenBank/DDBJ databases">
        <authorList>
            <person name="Ryan C."/>
        </authorList>
    </citation>
    <scope>NUCLEOTIDE SEQUENCE [LARGE SCALE GENOMIC DNA]</scope>
</reference>
<dbReference type="InterPro" id="IPR040269">
    <property type="entry name" value="VAB"/>
</dbReference>
<keyword evidence="1" id="KW-1133">Transmembrane helix</keyword>
<dbReference type="InterPro" id="IPR001849">
    <property type="entry name" value="PH_domain"/>
</dbReference>
<dbReference type="SUPFAM" id="SSF50729">
    <property type="entry name" value="PH domain-like"/>
    <property type="match status" value="1"/>
</dbReference>
<dbReference type="Gene3D" id="2.30.29.30">
    <property type="entry name" value="Pleckstrin-homology domain (PH domain)/Phosphotyrosine-binding domain (PTB)"/>
    <property type="match status" value="1"/>
</dbReference>
<dbReference type="Pfam" id="PF05703">
    <property type="entry name" value="Auxin_canalis"/>
    <property type="match status" value="1"/>
</dbReference>